<dbReference type="GO" id="GO:0008616">
    <property type="term" value="P:tRNA queuosine(34) biosynthetic process"/>
    <property type="evidence" value="ECO:0007669"/>
    <property type="project" value="UniProtKB-UniRule"/>
</dbReference>
<dbReference type="GO" id="GO:0033739">
    <property type="term" value="F:preQ1 synthase activity"/>
    <property type="evidence" value="ECO:0007669"/>
    <property type="project" value="UniProtKB-UniRule"/>
</dbReference>
<feature type="active site" description="Thioimide intermediate" evidence="5">
    <location>
        <position position="183"/>
    </location>
</feature>
<feature type="binding site" evidence="5">
    <location>
        <begin position="85"/>
        <end position="86"/>
    </location>
    <ligand>
        <name>NADPH</name>
        <dbReference type="ChEBI" id="CHEBI:57783"/>
    </ligand>
</feature>
<dbReference type="Pfam" id="PF14489">
    <property type="entry name" value="QueF"/>
    <property type="match status" value="1"/>
</dbReference>
<dbReference type="InterPro" id="IPR029139">
    <property type="entry name" value="QueF_N"/>
</dbReference>
<keyword evidence="1 5" id="KW-0963">Cytoplasm</keyword>
<feature type="binding site" evidence="5">
    <location>
        <begin position="222"/>
        <end position="223"/>
    </location>
    <ligand>
        <name>substrate</name>
    </ligand>
</feature>
<accession>A0A953NA16</accession>
<keyword evidence="8" id="KW-1185">Reference proteome</keyword>
<dbReference type="InterPro" id="IPR016428">
    <property type="entry name" value="QueF_type2"/>
</dbReference>
<feature type="binding site" evidence="5">
    <location>
        <begin position="251"/>
        <end position="252"/>
    </location>
    <ligand>
        <name>NADPH</name>
        <dbReference type="ChEBI" id="CHEBI:57783"/>
    </ligand>
</feature>
<feature type="active site" description="Proton donor" evidence="5">
    <location>
        <position position="190"/>
    </location>
</feature>
<gene>
    <name evidence="5 7" type="primary">queF</name>
    <name evidence="7" type="ORF">KZZ10_02325</name>
</gene>
<dbReference type="EC" id="1.7.1.13" evidence="5"/>
<comment type="function">
    <text evidence="5">Catalyzes the NADPH-dependent reduction of 7-cyano-7-deazaguanine (preQ0) to 7-aminomethyl-7-deazaguanine (preQ1).</text>
</comment>
<dbReference type="EMBL" id="JAHXRI010000004">
    <property type="protein sequence ID" value="MBZ1349470.1"/>
    <property type="molecule type" value="Genomic_DNA"/>
</dbReference>
<dbReference type="InterPro" id="IPR043133">
    <property type="entry name" value="GTP-CH-I_C/QueF"/>
</dbReference>
<dbReference type="NCBIfam" id="TIGR03138">
    <property type="entry name" value="QueF"/>
    <property type="match status" value="1"/>
</dbReference>
<dbReference type="GO" id="GO:0005737">
    <property type="term" value="C:cytoplasm"/>
    <property type="evidence" value="ECO:0007669"/>
    <property type="project" value="UniProtKB-SubCell"/>
</dbReference>
<dbReference type="AlphaFoldDB" id="A0A953NA16"/>
<evidence type="ECO:0000256" key="4">
    <source>
        <dbReference type="ARBA" id="ARBA00023002"/>
    </source>
</evidence>
<comment type="pathway">
    <text evidence="5">tRNA modification; tRNA-queuosine biosynthesis.</text>
</comment>
<dbReference type="InterPro" id="IPR050084">
    <property type="entry name" value="NADPH_dep_7-cyano-7-deazaG_red"/>
</dbReference>
<comment type="similarity">
    <text evidence="5">Belongs to the GTP cyclohydrolase I family. QueF type 2 subfamily.</text>
</comment>
<evidence type="ECO:0000259" key="6">
    <source>
        <dbReference type="Pfam" id="PF14819"/>
    </source>
</evidence>
<comment type="subcellular location">
    <subcellularLocation>
        <location evidence="5">Cytoplasm</location>
    </subcellularLocation>
</comment>
<dbReference type="PIRSF" id="PIRSF004750">
    <property type="entry name" value="Nitrile_oxidored_YqcD_prd"/>
    <property type="match status" value="1"/>
</dbReference>
<keyword evidence="2 5" id="KW-0671">Queuosine biosynthesis</keyword>
<organism evidence="7 8">
    <name type="scientific">Zwartia hollandica</name>
    <dbReference type="NCBI Taxonomy" id="324606"/>
    <lineage>
        <taxon>Bacteria</taxon>
        <taxon>Pseudomonadati</taxon>
        <taxon>Pseudomonadota</taxon>
        <taxon>Betaproteobacteria</taxon>
        <taxon>Burkholderiales</taxon>
        <taxon>Alcaligenaceae</taxon>
        <taxon>Zwartia</taxon>
    </lineage>
</organism>
<dbReference type="RefSeq" id="WP_259659895.1">
    <property type="nucleotide sequence ID" value="NZ_JAHXRI010000004.1"/>
</dbReference>
<dbReference type="Proteomes" id="UP000739565">
    <property type="component" value="Unassembled WGS sequence"/>
</dbReference>
<sequence>MIKPTEALALGKITAYPSEYDPGLLFPIPRQTGRADLGVAQDGLPFVGWDLWNAYEVSWLTPNGLPRVALLRVQVNALSTNIIESKSFKLYLNSLNQTRFSSSQLLLETLAKDLSAVCGNPVLLSLIESADFAEQRISEPTGICLDDQDVVIDCYTPDDSLLRSTSTEVVKQSVYSRLLKSNCPITNQPDWACVQIDYTGPQIDLRGLLKYIVSFRDHGGFHEHCVERIFTDIMQRCMPTKLSVYARYTRRGGLDINPWRATVGMPEPGLHRSARQ</sequence>
<feature type="binding site" evidence="5">
    <location>
        <begin position="83"/>
        <end position="85"/>
    </location>
    <ligand>
        <name>substrate</name>
    </ligand>
</feature>
<feature type="domain" description="NADPH-dependent 7-cyano-7-deazaguanine reductase N-terminal" evidence="6">
    <location>
        <begin position="16"/>
        <end position="124"/>
    </location>
</feature>
<dbReference type="PANTHER" id="PTHR34354">
    <property type="entry name" value="NADPH-DEPENDENT 7-CYANO-7-DEAZAGUANINE REDUCTASE"/>
    <property type="match status" value="1"/>
</dbReference>
<protein>
    <recommendedName>
        <fullName evidence="5">NADPH-dependent 7-cyano-7-deazaguanine reductase</fullName>
        <ecNumber evidence="5">1.7.1.13</ecNumber>
    </recommendedName>
    <alternativeName>
        <fullName evidence="5">7-cyano-7-carbaguanine reductase</fullName>
    </alternativeName>
    <alternativeName>
        <fullName evidence="5">NADPH-dependent nitrile oxidoreductase</fullName>
    </alternativeName>
    <alternativeName>
        <fullName evidence="5">PreQ(0) reductase</fullName>
    </alternativeName>
</protein>
<proteinExistence type="inferred from homology"/>
<dbReference type="HAMAP" id="MF_00817">
    <property type="entry name" value="QueF_type2"/>
    <property type="match status" value="1"/>
</dbReference>
<evidence type="ECO:0000256" key="1">
    <source>
        <dbReference type="ARBA" id="ARBA00022490"/>
    </source>
</evidence>
<evidence type="ECO:0000256" key="2">
    <source>
        <dbReference type="ARBA" id="ARBA00022785"/>
    </source>
</evidence>
<evidence type="ECO:0000313" key="8">
    <source>
        <dbReference type="Proteomes" id="UP000739565"/>
    </source>
</evidence>
<dbReference type="PANTHER" id="PTHR34354:SF1">
    <property type="entry name" value="NADPH-DEPENDENT 7-CYANO-7-DEAZAGUANINE REDUCTASE"/>
    <property type="match status" value="1"/>
</dbReference>
<evidence type="ECO:0000256" key="3">
    <source>
        <dbReference type="ARBA" id="ARBA00022857"/>
    </source>
</evidence>
<keyword evidence="3 5" id="KW-0521">NADP</keyword>
<dbReference type="SUPFAM" id="SSF55620">
    <property type="entry name" value="Tetrahydrobiopterin biosynthesis enzymes-like"/>
    <property type="match status" value="1"/>
</dbReference>
<dbReference type="InterPro" id="IPR029500">
    <property type="entry name" value="QueF"/>
</dbReference>
<reference evidence="7" key="1">
    <citation type="submission" date="2021-07" db="EMBL/GenBank/DDBJ databases">
        <title>New genus and species of the family Alcaligenaceae.</title>
        <authorList>
            <person name="Hahn M.W."/>
        </authorList>
    </citation>
    <scope>NUCLEOTIDE SEQUENCE</scope>
    <source>
        <strain evidence="7">LF4-65</strain>
    </source>
</reference>
<name>A0A953NA16_9BURK</name>
<evidence type="ECO:0000313" key="7">
    <source>
        <dbReference type="EMBL" id="MBZ1349470.1"/>
    </source>
</evidence>
<comment type="catalytic activity">
    <reaction evidence="5">
        <text>7-aminomethyl-7-carbaguanine + 2 NADP(+) = 7-cyano-7-carbaguanine + 2 NADPH + 3 H(+)</text>
        <dbReference type="Rhea" id="RHEA:13409"/>
        <dbReference type="ChEBI" id="CHEBI:15378"/>
        <dbReference type="ChEBI" id="CHEBI:45075"/>
        <dbReference type="ChEBI" id="CHEBI:57783"/>
        <dbReference type="ChEBI" id="CHEBI:58349"/>
        <dbReference type="ChEBI" id="CHEBI:58703"/>
        <dbReference type="EC" id="1.7.1.13"/>
    </reaction>
</comment>
<evidence type="ECO:0000256" key="5">
    <source>
        <dbReference type="HAMAP-Rule" id="MF_00817"/>
    </source>
</evidence>
<dbReference type="Gene3D" id="3.30.1130.10">
    <property type="match status" value="2"/>
</dbReference>
<comment type="subunit">
    <text evidence="5">Homodimer.</text>
</comment>
<keyword evidence="4 5" id="KW-0560">Oxidoreductase</keyword>
<dbReference type="Pfam" id="PF14819">
    <property type="entry name" value="QueF_N"/>
    <property type="match status" value="1"/>
</dbReference>
<comment type="caution">
    <text evidence="7">The sequence shown here is derived from an EMBL/GenBank/DDBJ whole genome shotgun (WGS) entry which is preliminary data.</text>
</comment>